<reference evidence="2 3" key="1">
    <citation type="submission" date="2019-05" db="EMBL/GenBank/DDBJ databases">
        <title>Another draft genome of Portunus trituberculatus and its Hox gene families provides insights of decapod evolution.</title>
        <authorList>
            <person name="Jeong J.-H."/>
            <person name="Song I."/>
            <person name="Kim S."/>
            <person name="Choi T."/>
            <person name="Kim D."/>
            <person name="Ryu S."/>
            <person name="Kim W."/>
        </authorList>
    </citation>
    <scope>NUCLEOTIDE SEQUENCE [LARGE SCALE GENOMIC DNA]</scope>
    <source>
        <tissue evidence="2">Muscle</tissue>
    </source>
</reference>
<feature type="compositionally biased region" description="Basic residues" evidence="1">
    <location>
        <begin position="38"/>
        <end position="47"/>
    </location>
</feature>
<dbReference type="EMBL" id="VSRR010069740">
    <property type="protein sequence ID" value="MPC85839.1"/>
    <property type="molecule type" value="Genomic_DNA"/>
</dbReference>
<evidence type="ECO:0000256" key="1">
    <source>
        <dbReference type="SAM" id="MobiDB-lite"/>
    </source>
</evidence>
<evidence type="ECO:0000313" key="3">
    <source>
        <dbReference type="Proteomes" id="UP000324222"/>
    </source>
</evidence>
<organism evidence="2 3">
    <name type="scientific">Portunus trituberculatus</name>
    <name type="common">Swimming crab</name>
    <name type="synonym">Neptunus trituberculatus</name>
    <dbReference type="NCBI Taxonomy" id="210409"/>
    <lineage>
        <taxon>Eukaryota</taxon>
        <taxon>Metazoa</taxon>
        <taxon>Ecdysozoa</taxon>
        <taxon>Arthropoda</taxon>
        <taxon>Crustacea</taxon>
        <taxon>Multicrustacea</taxon>
        <taxon>Malacostraca</taxon>
        <taxon>Eumalacostraca</taxon>
        <taxon>Eucarida</taxon>
        <taxon>Decapoda</taxon>
        <taxon>Pleocyemata</taxon>
        <taxon>Brachyura</taxon>
        <taxon>Eubrachyura</taxon>
        <taxon>Portunoidea</taxon>
        <taxon>Portunidae</taxon>
        <taxon>Portuninae</taxon>
        <taxon>Portunus</taxon>
    </lineage>
</organism>
<accession>A0A5B7IUK2</accession>
<dbReference type="Proteomes" id="UP000324222">
    <property type="component" value="Unassembled WGS sequence"/>
</dbReference>
<proteinExistence type="predicted"/>
<comment type="caution">
    <text evidence="2">The sequence shown here is derived from an EMBL/GenBank/DDBJ whole genome shotgun (WGS) entry which is preliminary data.</text>
</comment>
<gene>
    <name evidence="2" type="ORF">E2C01_080637</name>
</gene>
<keyword evidence="3" id="KW-1185">Reference proteome</keyword>
<dbReference type="OrthoDB" id="6368354at2759"/>
<dbReference type="AlphaFoldDB" id="A0A5B7IUK2"/>
<evidence type="ECO:0000313" key="2">
    <source>
        <dbReference type="EMBL" id="MPC85839.1"/>
    </source>
</evidence>
<sequence length="75" mass="8710">MSAQLAIYSRGGNQHHRRQSPLYRATAHRPQLLFDRGGKRKPTRHSRILPTTERPSHSSPLKVCHLRCLYHFALI</sequence>
<name>A0A5B7IUK2_PORTR</name>
<protein>
    <submittedName>
        <fullName evidence="2">Uncharacterized protein</fullName>
    </submittedName>
</protein>
<feature type="region of interest" description="Disordered" evidence="1">
    <location>
        <begin position="1"/>
        <end position="59"/>
    </location>
</feature>